<feature type="compositionally biased region" description="Low complexity" evidence="1">
    <location>
        <begin position="177"/>
        <end position="186"/>
    </location>
</feature>
<protein>
    <submittedName>
        <fullName evidence="2">Uncharacterized protein</fullName>
    </submittedName>
</protein>
<feature type="region of interest" description="Disordered" evidence="1">
    <location>
        <begin position="162"/>
        <end position="186"/>
    </location>
</feature>
<sequence length="186" mass="19507">MFVFDREAHSATFGKRSAGTSTCSHQATVVSQGGALEPEDDDGNIRAAEGSGRTISASGQQATGAAVFCLGPANHTFIAFSPTTASPAAETRRMRTGQKTCGAPPTLCQPCFLVVPLPDQWLHWGPGAEEEAYLGLGLCLGQPGRLLKEASKDDHRIENKWQIHAESKPPTGHHRSGLASGGSLSA</sequence>
<organism evidence="2 3">
    <name type="scientific">Teratosphaeria nubilosa</name>
    <dbReference type="NCBI Taxonomy" id="161662"/>
    <lineage>
        <taxon>Eukaryota</taxon>
        <taxon>Fungi</taxon>
        <taxon>Dikarya</taxon>
        <taxon>Ascomycota</taxon>
        <taxon>Pezizomycotina</taxon>
        <taxon>Dothideomycetes</taxon>
        <taxon>Dothideomycetidae</taxon>
        <taxon>Mycosphaerellales</taxon>
        <taxon>Teratosphaeriaceae</taxon>
        <taxon>Teratosphaeria</taxon>
    </lineage>
</organism>
<evidence type="ECO:0000313" key="3">
    <source>
        <dbReference type="Proteomes" id="UP000799436"/>
    </source>
</evidence>
<dbReference type="EMBL" id="ML995884">
    <property type="protein sequence ID" value="KAF2765770.1"/>
    <property type="molecule type" value="Genomic_DNA"/>
</dbReference>
<dbReference type="AlphaFoldDB" id="A0A6G1KZA9"/>
<keyword evidence="3" id="KW-1185">Reference proteome</keyword>
<dbReference type="Proteomes" id="UP000799436">
    <property type="component" value="Unassembled WGS sequence"/>
</dbReference>
<reference evidence="2" key="1">
    <citation type="journal article" date="2020" name="Stud. Mycol.">
        <title>101 Dothideomycetes genomes: a test case for predicting lifestyles and emergence of pathogens.</title>
        <authorList>
            <person name="Haridas S."/>
            <person name="Albert R."/>
            <person name="Binder M."/>
            <person name="Bloem J."/>
            <person name="Labutti K."/>
            <person name="Salamov A."/>
            <person name="Andreopoulos B."/>
            <person name="Baker S."/>
            <person name="Barry K."/>
            <person name="Bills G."/>
            <person name="Bluhm B."/>
            <person name="Cannon C."/>
            <person name="Castanera R."/>
            <person name="Culley D."/>
            <person name="Daum C."/>
            <person name="Ezra D."/>
            <person name="Gonzalez J."/>
            <person name="Henrissat B."/>
            <person name="Kuo A."/>
            <person name="Liang C."/>
            <person name="Lipzen A."/>
            <person name="Lutzoni F."/>
            <person name="Magnuson J."/>
            <person name="Mondo S."/>
            <person name="Nolan M."/>
            <person name="Ohm R."/>
            <person name="Pangilinan J."/>
            <person name="Park H.-J."/>
            <person name="Ramirez L."/>
            <person name="Alfaro M."/>
            <person name="Sun H."/>
            <person name="Tritt A."/>
            <person name="Yoshinaga Y."/>
            <person name="Zwiers L.-H."/>
            <person name="Turgeon B."/>
            <person name="Goodwin S."/>
            <person name="Spatafora J."/>
            <person name="Crous P."/>
            <person name="Grigoriev I."/>
        </authorList>
    </citation>
    <scope>NUCLEOTIDE SEQUENCE</scope>
    <source>
        <strain evidence="2">CBS 116005</strain>
    </source>
</reference>
<gene>
    <name evidence="2" type="ORF">EJ03DRAFT_354556</name>
</gene>
<evidence type="ECO:0000313" key="2">
    <source>
        <dbReference type="EMBL" id="KAF2765770.1"/>
    </source>
</evidence>
<accession>A0A6G1KZA9</accession>
<proteinExistence type="predicted"/>
<name>A0A6G1KZA9_9PEZI</name>
<evidence type="ECO:0000256" key="1">
    <source>
        <dbReference type="SAM" id="MobiDB-lite"/>
    </source>
</evidence>